<name>A0A6J7QGL6_9ZZZZ</name>
<dbReference type="GO" id="GO:0016052">
    <property type="term" value="P:carbohydrate catabolic process"/>
    <property type="evidence" value="ECO:0007669"/>
    <property type="project" value="TreeGrafter"/>
</dbReference>
<dbReference type="GO" id="GO:0016998">
    <property type="term" value="P:cell wall macromolecule catabolic process"/>
    <property type="evidence" value="ECO:0007669"/>
    <property type="project" value="InterPro"/>
</dbReference>
<dbReference type="PROSITE" id="PS51904">
    <property type="entry name" value="GLYCOSYL_HYDROL_F25_2"/>
    <property type="match status" value="1"/>
</dbReference>
<dbReference type="GO" id="GO:0003796">
    <property type="term" value="F:lysozyme activity"/>
    <property type="evidence" value="ECO:0007669"/>
    <property type="project" value="InterPro"/>
</dbReference>
<dbReference type="EMBL" id="CAFBPP010000014">
    <property type="protein sequence ID" value="CAB5015479.1"/>
    <property type="molecule type" value="Genomic_DNA"/>
</dbReference>
<dbReference type="EMBL" id="CAFAAC010000034">
    <property type="protein sequence ID" value="CAB4786885.1"/>
    <property type="molecule type" value="Genomic_DNA"/>
</dbReference>
<dbReference type="InterPro" id="IPR017853">
    <property type="entry name" value="GH"/>
</dbReference>
<gene>
    <name evidence="3" type="ORF">UFOPK2967_00665</name>
    <name evidence="4" type="ORF">UFOPK3587_00515</name>
    <name evidence="5" type="ORF">UFOPK3984_00622</name>
    <name evidence="6" type="ORF">UFOPK4114_00518</name>
</gene>
<comment type="similarity">
    <text evidence="1">Belongs to the glycosyl hydrolase 25 family.</text>
</comment>
<dbReference type="PANTHER" id="PTHR34135:SF2">
    <property type="entry name" value="LYSOZYME"/>
    <property type="match status" value="1"/>
</dbReference>
<reference evidence="6" key="1">
    <citation type="submission" date="2020-05" db="EMBL/GenBank/DDBJ databases">
        <authorList>
            <person name="Chiriac C."/>
            <person name="Salcher M."/>
            <person name="Ghai R."/>
            <person name="Kavagutti S V."/>
        </authorList>
    </citation>
    <scope>NUCLEOTIDE SEQUENCE</scope>
</reference>
<dbReference type="CDD" id="cd00599">
    <property type="entry name" value="GH25_muramidase"/>
    <property type="match status" value="1"/>
</dbReference>
<proteinExistence type="inferred from homology"/>
<dbReference type="InterPro" id="IPR002053">
    <property type="entry name" value="Glyco_hydro_25"/>
</dbReference>
<evidence type="ECO:0000256" key="2">
    <source>
        <dbReference type="SAM" id="MobiDB-lite"/>
    </source>
</evidence>
<dbReference type="GO" id="GO:0009253">
    <property type="term" value="P:peptidoglycan catabolic process"/>
    <property type="evidence" value="ECO:0007669"/>
    <property type="project" value="InterPro"/>
</dbReference>
<feature type="compositionally biased region" description="Pro residues" evidence="2">
    <location>
        <begin position="524"/>
        <end position="533"/>
    </location>
</feature>
<dbReference type="AlphaFoldDB" id="A0A6J7QGL6"/>
<organism evidence="6">
    <name type="scientific">freshwater metagenome</name>
    <dbReference type="NCBI Taxonomy" id="449393"/>
    <lineage>
        <taxon>unclassified sequences</taxon>
        <taxon>metagenomes</taxon>
        <taxon>ecological metagenomes</taxon>
    </lineage>
</organism>
<accession>A0A6J7QGL6</accession>
<dbReference type="EMBL" id="CAFBMN010000017">
    <property type="protein sequence ID" value="CAB4901690.1"/>
    <property type="molecule type" value="Genomic_DNA"/>
</dbReference>
<dbReference type="Pfam" id="PF01183">
    <property type="entry name" value="Glyco_hydro_25"/>
    <property type="match status" value="1"/>
</dbReference>
<evidence type="ECO:0000313" key="5">
    <source>
        <dbReference type="EMBL" id="CAB4984743.1"/>
    </source>
</evidence>
<evidence type="ECO:0000313" key="4">
    <source>
        <dbReference type="EMBL" id="CAB4901690.1"/>
    </source>
</evidence>
<dbReference type="SUPFAM" id="SSF51445">
    <property type="entry name" value="(Trans)glycosidases"/>
    <property type="match status" value="1"/>
</dbReference>
<sequence length="546" mass="58925">MKARLITLLISSTLISVALASINLSPALGVTSTLSLAVQQTPNSEQPTISLYGALKPKQSGVKISIQVEIDNQWQSTILTTKTTSSGAWRIEGTATALNAAVRYRARAIVNKKFIYSVPRTITVKEIPEISVADTATIIDQTGPGGYIHGMDVSRWQHPNDQPIDFVKAYSGGLRFVMIKASDTRDIADAQALKYLVMDHNAAQSAGLYTGFYHYAILPDSTDTNVIVADAKAQAQKALWRLASLGGYTEKDLSYALDIENNCVRVSSSGACAKSATRTAVTLWATTWLATVAEKTNRLPILYSYPTFLEGSMMRSAELLKYPLWVAHYAINPADPLAKPGQKSGGCFVHSWTSSTCETIWTFWQYTSCGIAKKYGVPGTRVDLNVFRGPASAFLNLVKGAWVPQISDLMPKNELSETRVESITASTTNKPVVFSVMVARPTGTPVVTGTVRYFADKDANLLLTPQQSVVRLSSGSWILTVKGIPAGTWPGRIKYTDISGTHAISDAPVVFTVEQGPTSTPSPSTSPKPPLTPKPAVDGCANQIKN</sequence>
<evidence type="ECO:0000313" key="6">
    <source>
        <dbReference type="EMBL" id="CAB5015479.1"/>
    </source>
</evidence>
<evidence type="ECO:0000313" key="3">
    <source>
        <dbReference type="EMBL" id="CAB4786885.1"/>
    </source>
</evidence>
<dbReference type="Gene3D" id="3.20.20.80">
    <property type="entry name" value="Glycosidases"/>
    <property type="match status" value="1"/>
</dbReference>
<dbReference type="EMBL" id="CAFBOP010000018">
    <property type="protein sequence ID" value="CAB4984743.1"/>
    <property type="molecule type" value="Genomic_DNA"/>
</dbReference>
<evidence type="ECO:0000256" key="1">
    <source>
        <dbReference type="ARBA" id="ARBA00010646"/>
    </source>
</evidence>
<feature type="region of interest" description="Disordered" evidence="2">
    <location>
        <begin position="513"/>
        <end position="546"/>
    </location>
</feature>
<dbReference type="PANTHER" id="PTHR34135">
    <property type="entry name" value="LYSOZYME"/>
    <property type="match status" value="1"/>
</dbReference>
<protein>
    <submittedName>
        <fullName evidence="6">Unannotated protein</fullName>
    </submittedName>
</protein>